<accession>A0A963Z7S8</accession>
<name>A0A963Z7S8_9PROT</name>
<dbReference type="RefSeq" id="WP_227310073.1">
    <property type="nucleotide sequence ID" value="NZ_JAESVA010000013.1"/>
</dbReference>
<comment type="caution">
    <text evidence="1">The sequence shown here is derived from an EMBL/GenBank/DDBJ whole genome shotgun (WGS) entry which is preliminary data.</text>
</comment>
<sequence>MIRIDARIPVFLATASDDAAMGVAWLVENPAEASWDGRETGHVAGCACCVARSPVAETLGRLFRARAVGEVPFFTRLGAVPAGPEGEAALRQALETDGLASACYRLETVGASL</sequence>
<dbReference type="Proteomes" id="UP000721844">
    <property type="component" value="Unassembled WGS sequence"/>
</dbReference>
<organism evidence="1 2">
    <name type="scientific">Acidisoma cellulosilyticum</name>
    <dbReference type="NCBI Taxonomy" id="2802395"/>
    <lineage>
        <taxon>Bacteria</taxon>
        <taxon>Pseudomonadati</taxon>
        <taxon>Pseudomonadota</taxon>
        <taxon>Alphaproteobacteria</taxon>
        <taxon>Acetobacterales</taxon>
        <taxon>Acidocellaceae</taxon>
        <taxon>Acidisoma</taxon>
    </lineage>
</organism>
<keyword evidence="2" id="KW-1185">Reference proteome</keyword>
<protein>
    <submittedName>
        <fullName evidence="1">Uncharacterized protein</fullName>
    </submittedName>
</protein>
<gene>
    <name evidence="1" type="ORF">ACELLULO517_24435</name>
</gene>
<proteinExistence type="predicted"/>
<evidence type="ECO:0000313" key="2">
    <source>
        <dbReference type="Proteomes" id="UP000721844"/>
    </source>
</evidence>
<evidence type="ECO:0000313" key="1">
    <source>
        <dbReference type="EMBL" id="MCB8883418.1"/>
    </source>
</evidence>
<dbReference type="EMBL" id="JAESVA010000013">
    <property type="protein sequence ID" value="MCB8883418.1"/>
    <property type="molecule type" value="Genomic_DNA"/>
</dbReference>
<dbReference type="AlphaFoldDB" id="A0A963Z7S8"/>
<reference evidence="1 2" key="1">
    <citation type="journal article" date="2021" name="Microorganisms">
        <title>Acidisoma silvae sp. nov. and Acidisomacellulosilytica sp. nov., Two Acidophilic Bacteria Isolated from Decaying Wood, Hydrolyzing Cellulose and Producing Poly-3-hydroxybutyrate.</title>
        <authorList>
            <person name="Mieszkin S."/>
            <person name="Pouder E."/>
            <person name="Uroz S."/>
            <person name="Simon-Colin C."/>
            <person name="Alain K."/>
        </authorList>
    </citation>
    <scope>NUCLEOTIDE SEQUENCE [LARGE SCALE GENOMIC DNA]</scope>
    <source>
        <strain evidence="1 2">HW T5.17</strain>
    </source>
</reference>